<dbReference type="AlphaFoldDB" id="R8BPT3"/>
<dbReference type="PANTHER" id="PTHR28020">
    <property type="entry name" value="YAP1-BINDING PROTEIN 1-RELATED"/>
    <property type="match status" value="1"/>
</dbReference>
<name>R8BPT3_PHAM7</name>
<dbReference type="Pfam" id="PF08568">
    <property type="entry name" value="Kinetochor_Ybp2"/>
    <property type="match status" value="1"/>
</dbReference>
<dbReference type="OrthoDB" id="5396786at2759"/>
<evidence type="ECO:0000313" key="1">
    <source>
        <dbReference type="EMBL" id="EOO01351.1"/>
    </source>
</evidence>
<proteinExistence type="predicted"/>
<dbReference type="GeneID" id="19323473"/>
<dbReference type="PANTHER" id="PTHR28020:SF1">
    <property type="entry name" value="YAP1-BINDING PROTEIN 1-RELATED"/>
    <property type="match status" value="1"/>
</dbReference>
<gene>
    <name evidence="1" type="ORF">UCRPA7_3151</name>
</gene>
<dbReference type="InterPro" id="IPR040347">
    <property type="entry name" value="YBP1/2"/>
</dbReference>
<evidence type="ECO:0000313" key="2">
    <source>
        <dbReference type="Proteomes" id="UP000014074"/>
    </source>
</evidence>
<dbReference type="Proteomes" id="UP000014074">
    <property type="component" value="Unassembled WGS sequence"/>
</dbReference>
<keyword evidence="2" id="KW-1185">Reference proteome</keyword>
<dbReference type="InterPro" id="IPR013877">
    <property type="entry name" value="YAP-bd/ALF4/Glomulin"/>
</dbReference>
<protein>
    <submittedName>
        <fullName evidence="1">Putative yap-binding protein</fullName>
    </submittedName>
</protein>
<dbReference type="GO" id="GO:0034599">
    <property type="term" value="P:cellular response to oxidative stress"/>
    <property type="evidence" value="ECO:0007669"/>
    <property type="project" value="InterPro"/>
</dbReference>
<accession>R8BPT3</accession>
<reference evidence="2" key="1">
    <citation type="journal article" date="2013" name="Genome Announc.">
        <title>Draft genome sequence of the ascomycete Phaeoacremonium aleophilum strain UCR-PA7, a causal agent of the esca disease complex in grapevines.</title>
        <authorList>
            <person name="Blanco-Ulate B."/>
            <person name="Rolshausen P."/>
            <person name="Cantu D."/>
        </authorList>
    </citation>
    <scope>NUCLEOTIDE SEQUENCE [LARGE SCALE GENOMIC DNA]</scope>
    <source>
        <strain evidence="2">UCR-PA7</strain>
    </source>
</reference>
<organism evidence="1 2">
    <name type="scientific">Phaeoacremonium minimum (strain UCR-PA7)</name>
    <name type="common">Esca disease fungus</name>
    <name type="synonym">Togninia minima</name>
    <dbReference type="NCBI Taxonomy" id="1286976"/>
    <lineage>
        <taxon>Eukaryota</taxon>
        <taxon>Fungi</taxon>
        <taxon>Dikarya</taxon>
        <taxon>Ascomycota</taxon>
        <taxon>Pezizomycotina</taxon>
        <taxon>Sordariomycetes</taxon>
        <taxon>Sordariomycetidae</taxon>
        <taxon>Togniniales</taxon>
        <taxon>Togniniaceae</taxon>
        <taxon>Phaeoacremonium</taxon>
    </lineage>
</organism>
<dbReference type="HOGENOM" id="CLU_1111992_0_0_1"/>
<dbReference type="EMBL" id="KB933003">
    <property type="protein sequence ID" value="EOO01351.1"/>
    <property type="molecule type" value="Genomic_DNA"/>
</dbReference>
<dbReference type="eggNOG" id="ENOG502QWJN">
    <property type="taxonomic scope" value="Eukaryota"/>
</dbReference>
<dbReference type="RefSeq" id="XP_007913889.1">
    <property type="nucleotide sequence ID" value="XM_007915698.1"/>
</dbReference>
<dbReference type="KEGG" id="tmn:UCRPA7_3151"/>
<dbReference type="GO" id="GO:0005737">
    <property type="term" value="C:cytoplasm"/>
    <property type="evidence" value="ECO:0007669"/>
    <property type="project" value="TreeGrafter"/>
</dbReference>
<sequence length="250" mass="28124">MHIFPDHFLLLEEYLEDDAQSQIFSTPGTIEAIIVLGLWLEENKLISETSEANFMSYHHQITLCSVYHPDLHVRNAAVVLAGHVLHSDPDEDDRLKILEDLLENCMFASLKACALTWLREELISAQKEKAPNAFSSPDSIEQVQYLIFPNMALLEEMDDEGLLDYWVQNSAFVIQAANFAYFLFNSDTYQHLVPAAMRAGVEQRYVEPLLAAAARLEGIITKGASSGVGMSEVTLQLDILQDRLKSLSLH</sequence>